<keyword evidence="4" id="KW-0472">Membrane</keyword>
<evidence type="ECO:0000313" key="9">
    <source>
        <dbReference type="Proteomes" id="UP000014071"/>
    </source>
</evidence>
<dbReference type="OrthoDB" id="77878at2759"/>
<dbReference type="AlphaFoldDB" id="R9P4Z9"/>
<dbReference type="RefSeq" id="XP_012186777.1">
    <property type="nucleotide sequence ID" value="XM_012331387.1"/>
</dbReference>
<keyword evidence="2" id="KW-0812">Transmembrane</keyword>
<dbReference type="GeneID" id="24106056"/>
<evidence type="ECO:0000256" key="3">
    <source>
        <dbReference type="ARBA" id="ARBA00022989"/>
    </source>
</evidence>
<feature type="region of interest" description="Disordered" evidence="7">
    <location>
        <begin position="1"/>
        <end position="105"/>
    </location>
</feature>
<dbReference type="Proteomes" id="UP000014071">
    <property type="component" value="Unassembled WGS sequence"/>
</dbReference>
<dbReference type="GO" id="GO:0031965">
    <property type="term" value="C:nuclear membrane"/>
    <property type="evidence" value="ECO:0007669"/>
    <property type="project" value="UniProtKB-SubCell"/>
</dbReference>
<dbReference type="HOGENOM" id="CLU_427703_0_0_1"/>
<evidence type="ECO:0000256" key="5">
    <source>
        <dbReference type="ARBA" id="ARBA00023242"/>
    </source>
</evidence>
<feature type="compositionally biased region" description="Polar residues" evidence="7">
    <location>
        <begin position="259"/>
        <end position="268"/>
    </location>
</feature>
<reference evidence="9" key="1">
    <citation type="journal article" date="2013" name="Genome Announc.">
        <title>Draft genome sequence of the basidiomycetous yeast-like fungus Pseudozyma hubeiensis SY62, which produces an abundant amount of the biosurfactant mannosylerythritol lipids.</title>
        <authorList>
            <person name="Konishi M."/>
            <person name="Hatada Y."/>
            <person name="Horiuchi J."/>
        </authorList>
    </citation>
    <scope>NUCLEOTIDE SEQUENCE [LARGE SCALE GENOMIC DNA]</scope>
    <source>
        <strain evidence="9">SY62</strain>
    </source>
</reference>
<protein>
    <recommendedName>
        <fullName evidence="10">DUF829-domain-containing protein</fullName>
    </recommendedName>
</protein>
<sequence>MPPTKSSRSSKASKAAKAILHPKSTIAAAKSSNTQRASMESSSSRDAPQSADAPASTVRRAPSNTSISFNLAKPLPSAPSSTASPASVNASLPPAASAPTPPQSVLAPAINTDILSMKKQAMERVPPLLPASLPPAIARASSGYTSAAPGAAAPSTKAADAAAPYTINDTSAASANADLRANESDFIDVPVSESATNDAKESEAFAAEVAAVISKSEPDAREPSNLQAVAANGPAKNLVSDTIADLQKGESASPPPAEQQATPLSTDQVSSTAAAAARVATFTPPELTRLQHNTFASRPSDASRASLRDLDPTVLPTPLRPIDRQAGIVRAPSHVIIFGWMDAPIRLVAKYAQPYTVLFPNATVLIQLSDGKSYLAREDVRRKQLQRVIAEISSSSAASAEDRPIKNNEAKDVGDSTVTLIDHSEALSATSEDGANQAPQQGGFVIHSFSDGGAGNLALFLDEMTRRGATLPRVHSLIMDSSPGKSNPKSGSVAFTMHLANRPRLRAIVRFFVYIGLYLLKIWTKVTGQPGRGELMRRRLNSLRSWSWVTASYTPKSQAEHKSANASPEAQYPPRMYMYTKADKLIPWQFVEEHAEQLASLRKIQPRLVQMEKHDDREALLSAVKAKEQAESADYKVELKRWDTPPHCSIGRSDFEGYWAAVMDFYVNVLSRS</sequence>
<evidence type="ECO:0000313" key="8">
    <source>
        <dbReference type="EMBL" id="GAC93190.1"/>
    </source>
</evidence>
<evidence type="ECO:0000256" key="1">
    <source>
        <dbReference type="ARBA" id="ARBA00004126"/>
    </source>
</evidence>
<dbReference type="PANTHER" id="PTHR12265:SF30">
    <property type="entry name" value="TRANSMEMBRANE PROTEIN 53"/>
    <property type="match status" value="1"/>
</dbReference>
<feature type="region of interest" description="Disordered" evidence="7">
    <location>
        <begin position="290"/>
        <end position="312"/>
    </location>
</feature>
<dbReference type="Pfam" id="PF05705">
    <property type="entry name" value="DUF829"/>
    <property type="match status" value="1"/>
</dbReference>
<name>R9P4Z9_PSEHS</name>
<evidence type="ECO:0000256" key="4">
    <source>
        <dbReference type="ARBA" id="ARBA00023136"/>
    </source>
</evidence>
<feature type="region of interest" description="Disordered" evidence="7">
    <location>
        <begin position="141"/>
        <end position="161"/>
    </location>
</feature>
<gene>
    <name evidence="8" type="ORF">PHSY_000753</name>
</gene>
<feature type="compositionally biased region" description="Polar residues" evidence="7">
    <location>
        <begin position="30"/>
        <end position="47"/>
    </location>
</feature>
<dbReference type="STRING" id="1305764.R9P4Z9"/>
<feature type="compositionally biased region" description="Low complexity" evidence="7">
    <location>
        <begin position="1"/>
        <end position="18"/>
    </location>
</feature>
<dbReference type="EMBL" id="DF238773">
    <property type="protein sequence ID" value="GAC93190.1"/>
    <property type="molecule type" value="Genomic_DNA"/>
</dbReference>
<keyword evidence="5" id="KW-0539">Nucleus</keyword>
<dbReference type="eggNOG" id="ENOG502S6B9">
    <property type="taxonomic scope" value="Eukaryota"/>
</dbReference>
<comment type="subcellular location">
    <subcellularLocation>
        <location evidence="6">Endomembrane system</location>
        <topology evidence="6">Single-pass membrane protein</topology>
    </subcellularLocation>
    <subcellularLocation>
        <location evidence="1">Nucleus membrane</location>
    </subcellularLocation>
</comment>
<proteinExistence type="predicted"/>
<dbReference type="InterPro" id="IPR008547">
    <property type="entry name" value="DUF829_TMEM53"/>
</dbReference>
<organism evidence="8 9">
    <name type="scientific">Pseudozyma hubeiensis (strain SY62)</name>
    <name type="common">Yeast</name>
    <dbReference type="NCBI Taxonomy" id="1305764"/>
    <lineage>
        <taxon>Eukaryota</taxon>
        <taxon>Fungi</taxon>
        <taxon>Dikarya</taxon>
        <taxon>Basidiomycota</taxon>
        <taxon>Ustilaginomycotina</taxon>
        <taxon>Ustilaginomycetes</taxon>
        <taxon>Ustilaginales</taxon>
        <taxon>Ustilaginaceae</taxon>
        <taxon>Pseudozyma</taxon>
    </lineage>
</organism>
<feature type="compositionally biased region" description="Low complexity" evidence="7">
    <location>
        <begin position="72"/>
        <end position="98"/>
    </location>
</feature>
<keyword evidence="3" id="KW-1133">Transmembrane helix</keyword>
<accession>R9P4Z9</accession>
<evidence type="ECO:0000256" key="2">
    <source>
        <dbReference type="ARBA" id="ARBA00022692"/>
    </source>
</evidence>
<evidence type="ECO:0000256" key="7">
    <source>
        <dbReference type="SAM" id="MobiDB-lite"/>
    </source>
</evidence>
<evidence type="ECO:0008006" key="10">
    <source>
        <dbReference type="Google" id="ProtNLM"/>
    </source>
</evidence>
<keyword evidence="9" id="KW-1185">Reference proteome</keyword>
<evidence type="ECO:0000256" key="6">
    <source>
        <dbReference type="ARBA" id="ARBA00037847"/>
    </source>
</evidence>
<feature type="region of interest" description="Disordered" evidence="7">
    <location>
        <begin position="247"/>
        <end position="270"/>
    </location>
</feature>
<dbReference type="PANTHER" id="PTHR12265">
    <property type="entry name" value="TRANSMEMBRANE PROTEIN 53"/>
    <property type="match status" value="1"/>
</dbReference>